<keyword evidence="1" id="KW-0732">Signal</keyword>
<reference evidence="2 3" key="1">
    <citation type="journal article" date="2011" name="J. Microbiol.">
        <title>Gramella jeungdoensis sp. nov., isolated from a solar saltern in Korea.</title>
        <authorList>
            <person name="Joung Y."/>
            <person name="Kim H."/>
            <person name="Jang T."/>
            <person name="Ahn T.S."/>
            <person name="Joh K."/>
        </authorList>
    </citation>
    <scope>NUCLEOTIDE SEQUENCE [LARGE SCALE GENOMIC DNA]</scope>
    <source>
        <strain evidence="2 3">KCTC 23123</strain>
    </source>
</reference>
<gene>
    <name evidence="2" type="ORF">E2488_09905</name>
</gene>
<dbReference type="EMBL" id="SNQI01000003">
    <property type="protein sequence ID" value="TEW73786.1"/>
    <property type="molecule type" value="Genomic_DNA"/>
</dbReference>
<accession>A0A4Y8AT00</accession>
<feature type="chain" id="PRO_5021393855" evidence="1">
    <location>
        <begin position="23"/>
        <end position="327"/>
    </location>
</feature>
<feature type="signal peptide" evidence="1">
    <location>
        <begin position="1"/>
        <end position="22"/>
    </location>
</feature>
<dbReference type="Pfam" id="PF11751">
    <property type="entry name" value="PorP_SprF"/>
    <property type="match status" value="1"/>
</dbReference>
<organism evidence="2 3">
    <name type="scientific">Gramella jeungdoensis</name>
    <dbReference type="NCBI Taxonomy" id="708091"/>
    <lineage>
        <taxon>Bacteria</taxon>
        <taxon>Pseudomonadati</taxon>
        <taxon>Bacteroidota</taxon>
        <taxon>Flavobacteriia</taxon>
        <taxon>Flavobacteriales</taxon>
        <taxon>Flavobacteriaceae</taxon>
        <taxon>Christiangramia</taxon>
    </lineage>
</organism>
<evidence type="ECO:0000313" key="3">
    <source>
        <dbReference type="Proteomes" id="UP000298517"/>
    </source>
</evidence>
<name>A0A4Y8AT00_9FLAO</name>
<dbReference type="AlphaFoldDB" id="A0A4Y8AT00"/>
<dbReference type="InterPro" id="IPR019861">
    <property type="entry name" value="PorP/SprF_Bacteroidetes"/>
</dbReference>
<keyword evidence="3" id="KW-1185">Reference proteome</keyword>
<dbReference type="OrthoDB" id="1114455at2"/>
<evidence type="ECO:0000256" key="1">
    <source>
        <dbReference type="SAM" id="SignalP"/>
    </source>
</evidence>
<proteinExistence type="predicted"/>
<comment type="caution">
    <text evidence="2">The sequence shown here is derived from an EMBL/GenBank/DDBJ whole genome shotgun (WGS) entry which is preliminary data.</text>
</comment>
<protein>
    <submittedName>
        <fullName evidence="2">Type IX secretion system membrane protein PorP/SprF</fullName>
    </submittedName>
</protein>
<sequence>MKNIFKNTVFALVLAISIQGFAQQDPLYTQYYNNFSLINPAYSGSHGLFTATANIRSQWAGEAGSPETQTLSLHGQTGKNVGLGLSIVNDKVYVLNETHVFADFSYSIAASEDATLAFGLKAGGSFLNVDLLELGIENDNLFSENINQFNPNIGAGAFYYTDKFYASVSTINILKTKRYAKSSNVVSSASDEMVFYISSGYVFDLNETFKLKPSVMFRAVNGSPLSTDISTSILWNDKLEFGLSHRIDESVSGLFQMRLTDNLKIGYTYDAITSELSNYNNGSHEFSIILNLGGSEANKSKRKPPFYWMKGKNSEEIIQMKNETNGD</sequence>
<dbReference type="RefSeq" id="WP_134248185.1">
    <property type="nucleotide sequence ID" value="NZ_SNQI01000003.1"/>
</dbReference>
<dbReference type="Proteomes" id="UP000298517">
    <property type="component" value="Unassembled WGS sequence"/>
</dbReference>
<evidence type="ECO:0000313" key="2">
    <source>
        <dbReference type="EMBL" id="TEW73786.1"/>
    </source>
</evidence>
<dbReference type="NCBIfam" id="TIGR03519">
    <property type="entry name" value="T9SS_PorP_fam"/>
    <property type="match status" value="1"/>
</dbReference>